<dbReference type="EC" id="1.-.-.-" evidence="4"/>
<dbReference type="PANTHER" id="PTHR30466">
    <property type="entry name" value="FLAVIN REDUCTASE"/>
    <property type="match status" value="1"/>
</dbReference>
<dbReference type="SUPFAM" id="SSF50475">
    <property type="entry name" value="FMN-binding split barrel"/>
    <property type="match status" value="1"/>
</dbReference>
<dbReference type="InterPro" id="IPR050268">
    <property type="entry name" value="NADH-dep_flavin_reductase"/>
</dbReference>
<gene>
    <name evidence="4" type="ORF">QO033_14605</name>
</gene>
<evidence type="ECO:0000256" key="1">
    <source>
        <dbReference type="ARBA" id="ARBA00008898"/>
    </source>
</evidence>
<name>A0ABT7F2U7_9RHOB</name>
<dbReference type="InterPro" id="IPR002563">
    <property type="entry name" value="Flavin_Rdtase-like_dom"/>
</dbReference>
<dbReference type="InterPro" id="IPR012349">
    <property type="entry name" value="Split_barrel_FMN-bd"/>
</dbReference>
<keyword evidence="5" id="KW-1185">Reference proteome</keyword>
<evidence type="ECO:0000313" key="4">
    <source>
        <dbReference type="EMBL" id="MDK3018913.1"/>
    </source>
</evidence>
<dbReference type="RefSeq" id="WP_284481719.1">
    <property type="nucleotide sequence ID" value="NZ_JASNJD010000010.1"/>
</dbReference>
<dbReference type="Pfam" id="PF01613">
    <property type="entry name" value="Flavin_Reduct"/>
    <property type="match status" value="1"/>
</dbReference>
<evidence type="ECO:0000259" key="3">
    <source>
        <dbReference type="SMART" id="SM00903"/>
    </source>
</evidence>
<protein>
    <submittedName>
        <fullName evidence="4">Flavin reductase family protein</fullName>
        <ecNumber evidence="4">1.-.-.-</ecNumber>
    </submittedName>
</protein>
<dbReference type="PANTHER" id="PTHR30466:SF11">
    <property type="entry name" value="FLAVIN-DEPENDENT MONOOXYGENASE, REDUCTASE SUBUNIT HSAB"/>
    <property type="match status" value="1"/>
</dbReference>
<organism evidence="4 5">
    <name type="scientific">Pseudodonghicola flavimaris</name>
    <dbReference type="NCBI Taxonomy" id="3050036"/>
    <lineage>
        <taxon>Bacteria</taxon>
        <taxon>Pseudomonadati</taxon>
        <taxon>Pseudomonadota</taxon>
        <taxon>Alphaproteobacteria</taxon>
        <taxon>Rhodobacterales</taxon>
        <taxon>Paracoccaceae</taxon>
        <taxon>Pseudodonghicola</taxon>
    </lineage>
</organism>
<proteinExistence type="inferred from homology"/>
<comment type="similarity">
    <text evidence="1">Belongs to the non-flavoprotein flavin reductase family.</text>
</comment>
<dbReference type="Gene3D" id="2.30.110.10">
    <property type="entry name" value="Electron Transport, Fmn-binding Protein, Chain A"/>
    <property type="match status" value="1"/>
</dbReference>
<dbReference type="EMBL" id="JASNJD010000010">
    <property type="protein sequence ID" value="MDK3018913.1"/>
    <property type="molecule type" value="Genomic_DNA"/>
</dbReference>
<evidence type="ECO:0000256" key="2">
    <source>
        <dbReference type="ARBA" id="ARBA00023002"/>
    </source>
</evidence>
<sequence>MTHPAIDPRVFRDALGHYASGITVITGRQDAAPVGFTCQSFYSVSLEPPLISFSVKQASNSWPRIRPSGRFAVNMLSADQEALSNGFASSSGDRWSGVDWTESAAGNPLIAGALLQIDCEIFAEHEAGDHRLVIGRVLQLATADPAQDHSPLIYFKGRYRQLHPA</sequence>
<dbReference type="SMART" id="SM00903">
    <property type="entry name" value="Flavin_Reduct"/>
    <property type="match status" value="1"/>
</dbReference>
<comment type="caution">
    <text evidence="4">The sequence shown here is derived from an EMBL/GenBank/DDBJ whole genome shotgun (WGS) entry which is preliminary data.</text>
</comment>
<reference evidence="4 5" key="1">
    <citation type="submission" date="2023-05" db="EMBL/GenBank/DDBJ databases">
        <title>Pseudodonghicola sp. nov.</title>
        <authorList>
            <person name="Huang J."/>
        </authorList>
    </citation>
    <scope>NUCLEOTIDE SEQUENCE [LARGE SCALE GENOMIC DNA]</scope>
    <source>
        <strain evidence="4 5">IC7</strain>
    </source>
</reference>
<evidence type="ECO:0000313" key="5">
    <source>
        <dbReference type="Proteomes" id="UP001243757"/>
    </source>
</evidence>
<feature type="domain" description="Flavin reductase like" evidence="3">
    <location>
        <begin position="15"/>
        <end position="161"/>
    </location>
</feature>
<keyword evidence="2 4" id="KW-0560">Oxidoreductase</keyword>
<dbReference type="GO" id="GO:0016491">
    <property type="term" value="F:oxidoreductase activity"/>
    <property type="evidence" value="ECO:0007669"/>
    <property type="project" value="UniProtKB-KW"/>
</dbReference>
<dbReference type="Proteomes" id="UP001243757">
    <property type="component" value="Unassembled WGS sequence"/>
</dbReference>
<accession>A0ABT7F2U7</accession>